<evidence type="ECO:0000313" key="3">
    <source>
        <dbReference type="EMBL" id="UFZ02919.1"/>
    </source>
</evidence>
<proteinExistence type="predicted"/>
<gene>
    <name evidence="3" type="ORF">LQG66_27205</name>
</gene>
<protein>
    <submittedName>
        <fullName evidence="3">SPW repeat protein</fullName>
    </submittedName>
</protein>
<evidence type="ECO:0000256" key="1">
    <source>
        <dbReference type="SAM" id="Phobius"/>
    </source>
</evidence>
<name>A0ABY3R6F7_9BRAD</name>
<dbReference type="RefSeq" id="WP_231318704.1">
    <property type="nucleotide sequence ID" value="NZ_CP088156.1"/>
</dbReference>
<keyword evidence="4" id="KW-1185">Reference proteome</keyword>
<feature type="transmembrane region" description="Helical" evidence="1">
    <location>
        <begin position="57"/>
        <end position="74"/>
    </location>
</feature>
<dbReference type="EMBL" id="CP088156">
    <property type="protein sequence ID" value="UFZ02919.1"/>
    <property type="molecule type" value="Genomic_DNA"/>
</dbReference>
<feature type="transmembrane region" description="Helical" evidence="1">
    <location>
        <begin position="28"/>
        <end position="45"/>
    </location>
</feature>
<evidence type="ECO:0000259" key="2">
    <source>
        <dbReference type="Pfam" id="PF03779"/>
    </source>
</evidence>
<keyword evidence="1" id="KW-0472">Membrane</keyword>
<sequence length="140" mass="14935">MQSHDPAPLSSVASRTRLVMARPSALDLYTLACGAFLACAPWLFGFARPTGRVDSEIVGVAVMALSIAGLVAFADWEEWLKVALGLWLIAAPWLLGFVHTSAMHVSIAVGIVVTFLSLLELWLAHDADFAGDDAAKSDLL</sequence>
<dbReference type="Proteomes" id="UP001431010">
    <property type="component" value="Chromosome"/>
</dbReference>
<reference evidence="3" key="1">
    <citation type="journal article" date="2024" name="Antonie Van Leeuwenhoek">
        <title>Bradyrhizobium ontarionense sp. nov., a novel bacterial symbiont isolated from Aeschynomene indica (Indian jointvetch), harbours photosynthesis, nitrogen fixation and nitrous oxide (N2O) reductase genes.</title>
        <authorList>
            <person name="Bromfield E.S.P."/>
            <person name="Cloutier S."/>
        </authorList>
    </citation>
    <scope>NUCLEOTIDE SEQUENCE</scope>
    <source>
        <strain evidence="3">A19</strain>
    </source>
</reference>
<organism evidence="3 4">
    <name type="scientific">Bradyrhizobium ontarionense</name>
    <dbReference type="NCBI Taxonomy" id="2898149"/>
    <lineage>
        <taxon>Bacteria</taxon>
        <taxon>Pseudomonadati</taxon>
        <taxon>Pseudomonadota</taxon>
        <taxon>Alphaproteobacteria</taxon>
        <taxon>Hyphomicrobiales</taxon>
        <taxon>Nitrobacteraceae</taxon>
        <taxon>Bradyrhizobium</taxon>
    </lineage>
</organism>
<keyword evidence="1" id="KW-1133">Transmembrane helix</keyword>
<feature type="transmembrane region" description="Helical" evidence="1">
    <location>
        <begin position="80"/>
        <end position="98"/>
    </location>
</feature>
<keyword evidence="1" id="KW-0812">Transmembrane</keyword>
<dbReference type="Pfam" id="PF03779">
    <property type="entry name" value="SPW"/>
    <property type="match status" value="1"/>
</dbReference>
<feature type="domain" description="SPW repeat-containing integral membrane" evidence="2">
    <location>
        <begin position="27"/>
        <end position="118"/>
    </location>
</feature>
<feature type="transmembrane region" description="Helical" evidence="1">
    <location>
        <begin position="105"/>
        <end position="124"/>
    </location>
</feature>
<accession>A0ABY3R6F7</accession>
<dbReference type="InterPro" id="IPR005530">
    <property type="entry name" value="SPW"/>
</dbReference>
<evidence type="ECO:0000313" key="4">
    <source>
        <dbReference type="Proteomes" id="UP001431010"/>
    </source>
</evidence>